<dbReference type="AlphaFoldDB" id="A0AAV9YZK7"/>
<evidence type="ECO:0000256" key="1">
    <source>
        <dbReference type="SAM" id="MobiDB-lite"/>
    </source>
</evidence>
<organism evidence="2 3">
    <name type="scientific">Favolaschia claudopus</name>
    <dbReference type="NCBI Taxonomy" id="2862362"/>
    <lineage>
        <taxon>Eukaryota</taxon>
        <taxon>Fungi</taxon>
        <taxon>Dikarya</taxon>
        <taxon>Basidiomycota</taxon>
        <taxon>Agaricomycotina</taxon>
        <taxon>Agaricomycetes</taxon>
        <taxon>Agaricomycetidae</taxon>
        <taxon>Agaricales</taxon>
        <taxon>Marasmiineae</taxon>
        <taxon>Mycenaceae</taxon>
        <taxon>Favolaschia</taxon>
    </lineage>
</organism>
<gene>
    <name evidence="2" type="ORF">R3P38DRAFT_3246063</name>
</gene>
<keyword evidence="3" id="KW-1185">Reference proteome</keyword>
<feature type="region of interest" description="Disordered" evidence="1">
    <location>
        <begin position="150"/>
        <end position="184"/>
    </location>
</feature>
<comment type="caution">
    <text evidence="2">The sequence shown here is derived from an EMBL/GenBank/DDBJ whole genome shotgun (WGS) entry which is preliminary data.</text>
</comment>
<name>A0AAV9YZK7_9AGAR</name>
<dbReference type="EMBL" id="JAWWNJ010000269">
    <property type="protein sequence ID" value="KAK6966512.1"/>
    <property type="molecule type" value="Genomic_DNA"/>
</dbReference>
<evidence type="ECO:0000313" key="2">
    <source>
        <dbReference type="EMBL" id="KAK6966512.1"/>
    </source>
</evidence>
<evidence type="ECO:0000313" key="3">
    <source>
        <dbReference type="Proteomes" id="UP001362999"/>
    </source>
</evidence>
<protein>
    <submittedName>
        <fullName evidence="2">Uncharacterized protein</fullName>
    </submittedName>
</protein>
<reference evidence="2 3" key="1">
    <citation type="journal article" date="2024" name="J Genomics">
        <title>Draft genome sequencing and assembly of Favolaschia claudopus CIRM-BRFM 2984 isolated from oak limbs.</title>
        <authorList>
            <person name="Navarro D."/>
            <person name="Drula E."/>
            <person name="Chaduli D."/>
            <person name="Cazenave R."/>
            <person name="Ahrendt S."/>
            <person name="Wang J."/>
            <person name="Lipzen A."/>
            <person name="Daum C."/>
            <person name="Barry K."/>
            <person name="Grigoriev I.V."/>
            <person name="Favel A."/>
            <person name="Rosso M.N."/>
            <person name="Martin F."/>
        </authorList>
    </citation>
    <scope>NUCLEOTIDE SEQUENCE [LARGE SCALE GENOMIC DNA]</scope>
    <source>
        <strain evidence="2 3">CIRM-BRFM 2984</strain>
    </source>
</reference>
<proteinExistence type="predicted"/>
<dbReference type="Proteomes" id="UP001362999">
    <property type="component" value="Unassembled WGS sequence"/>
</dbReference>
<accession>A0AAV9YZK7</accession>
<sequence length="217" mass="24060">MAMSRRWACDELESNWRPEAVDIEISAGEWGLLCKEISKSARIQTESSTKPRTQALCASRSRFDALLQAREASITFDLDTRPFLTHSSKQTRNKTAQLASITSAYDDSPYLPAPHLVIRVRRGERYPKDPAQQRSADLVVFSMLELCSSSEGTPPAHSPASPDDTRRLSPAPPPFPHSHAASASALRHSPTRWCGHIRHLRQNLAMASINNAGVLLH</sequence>